<evidence type="ECO:0000313" key="2">
    <source>
        <dbReference type="EMBL" id="PWR12897.1"/>
    </source>
</evidence>
<comment type="caution">
    <text evidence="2">The sequence shown here is derived from an EMBL/GenBank/DDBJ whole genome shotgun (WGS) entry which is preliminary data.</text>
</comment>
<name>A0A317DE15_9ACTN</name>
<reference evidence="2 3" key="1">
    <citation type="submission" date="2018-05" db="EMBL/GenBank/DDBJ databases">
        <title>Micromonospora atacamensis sp. nov., a novel actinobacteria isolated from high altitude Atacama Desert soil.</title>
        <authorList>
            <person name="Carro L."/>
            <person name="Golinska P."/>
            <person name="Klenk H.-P."/>
            <person name="Goodfellow M."/>
        </authorList>
    </citation>
    <scope>NUCLEOTIDE SEQUENCE [LARGE SCALE GENOMIC DNA]</scope>
    <source>
        <strain evidence="2 3">5R2A7</strain>
    </source>
</reference>
<dbReference type="EMBL" id="QGKR01000091">
    <property type="protein sequence ID" value="PWR12897.1"/>
    <property type="molecule type" value="Genomic_DNA"/>
</dbReference>
<feature type="compositionally biased region" description="Gly residues" evidence="1">
    <location>
        <begin position="7"/>
        <end position="21"/>
    </location>
</feature>
<keyword evidence="3" id="KW-1185">Reference proteome</keyword>
<evidence type="ECO:0000313" key="3">
    <source>
        <dbReference type="Proteomes" id="UP000245410"/>
    </source>
</evidence>
<feature type="non-terminal residue" evidence="2">
    <location>
        <position position="79"/>
    </location>
</feature>
<feature type="compositionally biased region" description="Gly residues" evidence="1">
    <location>
        <begin position="59"/>
        <end position="79"/>
    </location>
</feature>
<gene>
    <name evidence="2" type="ORF">DKT68_02160</name>
</gene>
<accession>A0A317DE15</accession>
<sequence>MPVVDGGQLGSAGAGTTGGADTGAVAHPPPFGLVGAPTAGDGQPAGGAETDAVARTPGGAPGVAGGGGNGGAGIGPGGT</sequence>
<organism evidence="2 3">
    <name type="scientific">Micromonospora acroterricola</name>
    <dbReference type="NCBI Taxonomy" id="2202421"/>
    <lineage>
        <taxon>Bacteria</taxon>
        <taxon>Bacillati</taxon>
        <taxon>Actinomycetota</taxon>
        <taxon>Actinomycetes</taxon>
        <taxon>Micromonosporales</taxon>
        <taxon>Micromonosporaceae</taxon>
        <taxon>Micromonospora</taxon>
    </lineage>
</organism>
<feature type="region of interest" description="Disordered" evidence="1">
    <location>
        <begin position="1"/>
        <end position="79"/>
    </location>
</feature>
<protein>
    <submittedName>
        <fullName evidence="2">Uncharacterized protein</fullName>
    </submittedName>
</protein>
<dbReference type="AlphaFoldDB" id="A0A317DE15"/>
<evidence type="ECO:0000256" key="1">
    <source>
        <dbReference type="SAM" id="MobiDB-lite"/>
    </source>
</evidence>
<proteinExistence type="predicted"/>
<dbReference type="Proteomes" id="UP000245410">
    <property type="component" value="Unassembled WGS sequence"/>
</dbReference>